<evidence type="ECO:0000313" key="1">
    <source>
        <dbReference type="EMBL" id="MET9849047.1"/>
    </source>
</evidence>
<dbReference type="Pfam" id="PF22281">
    <property type="entry name" value="DUF6959"/>
    <property type="match status" value="1"/>
</dbReference>
<dbReference type="EMBL" id="JBEXPZ010000047">
    <property type="protein sequence ID" value="MET9849047.1"/>
    <property type="molecule type" value="Genomic_DNA"/>
</dbReference>
<comment type="caution">
    <text evidence="1">The sequence shown here is derived from an EMBL/GenBank/DDBJ whole genome shotgun (WGS) entry which is preliminary data.</text>
</comment>
<name>A0ABV2V5E4_9ACTN</name>
<proteinExistence type="predicted"/>
<evidence type="ECO:0000313" key="2">
    <source>
        <dbReference type="Proteomes" id="UP001550210"/>
    </source>
</evidence>
<keyword evidence="2" id="KW-1185">Reference proteome</keyword>
<dbReference type="RefSeq" id="WP_355401337.1">
    <property type="nucleotide sequence ID" value="NZ_JBEGHN010000056.1"/>
</dbReference>
<accession>A0ABV2V5E4</accession>
<gene>
    <name evidence="1" type="ORF">ABZZ21_31780</name>
</gene>
<organism evidence="1 2">
    <name type="scientific">Streptomyces ossamyceticus</name>
    <dbReference type="NCBI Taxonomy" id="249581"/>
    <lineage>
        <taxon>Bacteria</taxon>
        <taxon>Bacillati</taxon>
        <taxon>Actinomycetota</taxon>
        <taxon>Actinomycetes</taxon>
        <taxon>Kitasatosporales</taxon>
        <taxon>Streptomycetaceae</taxon>
        <taxon>Streptomyces</taxon>
    </lineage>
</organism>
<reference evidence="1 2" key="1">
    <citation type="submission" date="2024-06" db="EMBL/GenBank/DDBJ databases">
        <title>The Natural Products Discovery Center: Release of the First 8490 Sequenced Strains for Exploring Actinobacteria Biosynthetic Diversity.</title>
        <authorList>
            <person name="Kalkreuter E."/>
            <person name="Kautsar S.A."/>
            <person name="Yang D."/>
            <person name="Bader C.D."/>
            <person name="Teijaro C.N."/>
            <person name="Fluegel L."/>
            <person name="Davis C.M."/>
            <person name="Simpson J.R."/>
            <person name="Lauterbach L."/>
            <person name="Steele A.D."/>
            <person name="Gui C."/>
            <person name="Meng S."/>
            <person name="Li G."/>
            <person name="Viehrig K."/>
            <person name="Ye F."/>
            <person name="Su P."/>
            <person name="Kiefer A.F."/>
            <person name="Nichols A."/>
            <person name="Cepeda A.J."/>
            <person name="Yan W."/>
            <person name="Fan B."/>
            <person name="Jiang Y."/>
            <person name="Adhikari A."/>
            <person name="Zheng C.-J."/>
            <person name="Schuster L."/>
            <person name="Cowan T.M."/>
            <person name="Smanski M.J."/>
            <person name="Chevrette M.G."/>
            <person name="De Carvalho L.P.S."/>
            <person name="Shen B."/>
        </authorList>
    </citation>
    <scope>NUCLEOTIDE SEQUENCE [LARGE SCALE GENOMIC DNA]</scope>
    <source>
        <strain evidence="1 2">NPDC006434</strain>
    </source>
</reference>
<dbReference type="Proteomes" id="UP001550210">
    <property type="component" value="Unassembled WGS sequence"/>
</dbReference>
<sequence>MNEQEKTATVLAVSGNYAVVRVADRRYPALAVQGDSLKVLAEAVEELAGHLGSGDLEEAGFALAEIRSTVSSMMSTYESASSEAGFDLPYVR</sequence>
<evidence type="ECO:0008006" key="3">
    <source>
        <dbReference type="Google" id="ProtNLM"/>
    </source>
</evidence>
<protein>
    <recommendedName>
        <fullName evidence="3">Cell division protein ZapA</fullName>
    </recommendedName>
</protein>
<dbReference type="InterPro" id="IPR053801">
    <property type="entry name" value="DUF6959"/>
</dbReference>